<dbReference type="Proteomes" id="UP000789396">
    <property type="component" value="Unassembled WGS sequence"/>
</dbReference>
<evidence type="ECO:0000313" key="2">
    <source>
        <dbReference type="EMBL" id="CAG8545630.1"/>
    </source>
</evidence>
<feature type="compositionally biased region" description="Basic and acidic residues" evidence="1">
    <location>
        <begin position="1"/>
        <end position="17"/>
    </location>
</feature>
<dbReference type="AlphaFoldDB" id="A0A9N9AXE0"/>
<comment type="caution">
    <text evidence="2">The sequence shown here is derived from an EMBL/GenBank/DDBJ whole genome shotgun (WGS) entry which is preliminary data.</text>
</comment>
<feature type="compositionally biased region" description="Basic residues" evidence="1">
    <location>
        <begin position="21"/>
        <end position="30"/>
    </location>
</feature>
<name>A0A9N9AXE0_9GLOM</name>
<evidence type="ECO:0000313" key="3">
    <source>
        <dbReference type="Proteomes" id="UP000789396"/>
    </source>
</evidence>
<organism evidence="2 3">
    <name type="scientific">Racocetra fulgida</name>
    <dbReference type="NCBI Taxonomy" id="60492"/>
    <lineage>
        <taxon>Eukaryota</taxon>
        <taxon>Fungi</taxon>
        <taxon>Fungi incertae sedis</taxon>
        <taxon>Mucoromycota</taxon>
        <taxon>Glomeromycotina</taxon>
        <taxon>Glomeromycetes</taxon>
        <taxon>Diversisporales</taxon>
        <taxon>Gigasporaceae</taxon>
        <taxon>Racocetra</taxon>
    </lineage>
</organism>
<reference evidence="2" key="1">
    <citation type="submission" date="2021-06" db="EMBL/GenBank/DDBJ databases">
        <authorList>
            <person name="Kallberg Y."/>
            <person name="Tangrot J."/>
            <person name="Rosling A."/>
        </authorList>
    </citation>
    <scope>NUCLEOTIDE SEQUENCE</scope>
    <source>
        <strain evidence="2">IN212</strain>
    </source>
</reference>
<keyword evidence="3" id="KW-1185">Reference proteome</keyword>
<evidence type="ECO:0000256" key="1">
    <source>
        <dbReference type="SAM" id="MobiDB-lite"/>
    </source>
</evidence>
<gene>
    <name evidence="2" type="ORF">RFULGI_LOCUS4417</name>
</gene>
<accession>A0A9N9AXE0</accession>
<dbReference type="EMBL" id="CAJVPZ010004400">
    <property type="protein sequence ID" value="CAG8545630.1"/>
    <property type="molecule type" value="Genomic_DNA"/>
</dbReference>
<feature type="non-terminal residue" evidence="2">
    <location>
        <position position="45"/>
    </location>
</feature>
<protein>
    <submittedName>
        <fullName evidence="2">8038_t:CDS:1</fullName>
    </submittedName>
</protein>
<proteinExistence type="predicted"/>
<sequence>MPKEGAKECQKNDEKITPKNNSKRSTKGQRIKIPQKIIAKEAPKR</sequence>
<feature type="region of interest" description="Disordered" evidence="1">
    <location>
        <begin position="1"/>
        <end position="45"/>
    </location>
</feature>